<sequence length="59" mass="6399">MAGTAITERECGRDDNTITKKDSAVSSHQNTEQSTPITNIREDENSGPTFCLEEIASVV</sequence>
<proteinExistence type="predicted"/>
<reference evidence="3" key="1">
    <citation type="submission" date="2022-11" db="UniProtKB">
        <authorList>
            <consortium name="WormBaseParasite"/>
        </authorList>
    </citation>
    <scope>IDENTIFICATION</scope>
</reference>
<dbReference type="AlphaFoldDB" id="A0A915IWA2"/>
<name>A0A915IWA2_ROMCU</name>
<evidence type="ECO:0000256" key="1">
    <source>
        <dbReference type="SAM" id="MobiDB-lite"/>
    </source>
</evidence>
<organism evidence="2 3">
    <name type="scientific">Romanomermis culicivorax</name>
    <name type="common">Nematode worm</name>
    <dbReference type="NCBI Taxonomy" id="13658"/>
    <lineage>
        <taxon>Eukaryota</taxon>
        <taxon>Metazoa</taxon>
        <taxon>Ecdysozoa</taxon>
        <taxon>Nematoda</taxon>
        <taxon>Enoplea</taxon>
        <taxon>Dorylaimia</taxon>
        <taxon>Mermithida</taxon>
        <taxon>Mermithoidea</taxon>
        <taxon>Mermithidae</taxon>
        <taxon>Romanomermis</taxon>
    </lineage>
</organism>
<keyword evidence="2" id="KW-1185">Reference proteome</keyword>
<feature type="region of interest" description="Disordered" evidence="1">
    <location>
        <begin position="1"/>
        <end position="59"/>
    </location>
</feature>
<dbReference type="Proteomes" id="UP000887565">
    <property type="component" value="Unplaced"/>
</dbReference>
<feature type="compositionally biased region" description="Polar residues" evidence="1">
    <location>
        <begin position="24"/>
        <end position="38"/>
    </location>
</feature>
<accession>A0A915IWA2</accession>
<evidence type="ECO:0000313" key="3">
    <source>
        <dbReference type="WBParaSite" id="nRc.2.0.1.t17685-RA"/>
    </source>
</evidence>
<protein>
    <submittedName>
        <fullName evidence="3">Uncharacterized protein</fullName>
    </submittedName>
</protein>
<dbReference type="WBParaSite" id="nRc.2.0.1.t17685-RA">
    <property type="protein sequence ID" value="nRc.2.0.1.t17685-RA"/>
    <property type="gene ID" value="nRc.2.0.1.g17685"/>
</dbReference>
<feature type="compositionally biased region" description="Basic and acidic residues" evidence="1">
    <location>
        <begin position="7"/>
        <end position="23"/>
    </location>
</feature>
<evidence type="ECO:0000313" key="2">
    <source>
        <dbReference type="Proteomes" id="UP000887565"/>
    </source>
</evidence>